<evidence type="ECO:0000313" key="3">
    <source>
        <dbReference type="Proteomes" id="UP000075883"/>
    </source>
</evidence>
<dbReference type="AlphaFoldDB" id="A0A182MH12"/>
<dbReference type="EnsemblMetazoa" id="ACUA018088-RA">
    <property type="protein sequence ID" value="ACUA018088-PA"/>
    <property type="gene ID" value="ACUA018088"/>
</dbReference>
<keyword evidence="3" id="KW-1185">Reference proteome</keyword>
<accession>A0A182MH12</accession>
<protein>
    <submittedName>
        <fullName evidence="2">Uncharacterized protein</fullName>
    </submittedName>
</protein>
<evidence type="ECO:0000256" key="1">
    <source>
        <dbReference type="SAM" id="MobiDB-lite"/>
    </source>
</evidence>
<evidence type="ECO:0000313" key="2">
    <source>
        <dbReference type="EnsemblMetazoa" id="ACUA018088-PA"/>
    </source>
</evidence>
<name>A0A182MH12_9DIPT</name>
<proteinExistence type="predicted"/>
<dbReference type="Proteomes" id="UP000075883">
    <property type="component" value="Unassembled WGS sequence"/>
</dbReference>
<feature type="region of interest" description="Disordered" evidence="1">
    <location>
        <begin position="81"/>
        <end position="124"/>
    </location>
</feature>
<sequence length="187" mass="20787">MVIGAGASRFGLAGGPLLNRAVFASLPALARSLPKDDPAPFVLYGVHHVMYDHPVATDAGHDHAIEILSIATDYVYHDDHDNHHDNHDSSDDPDTGHHTLDHDGHDRDTDHDDPGHGDFVPDHDLDWNDGGNHHLDHDLDSNSNNSYDLLYYDCYHVSRHNDEPQLKIISSMKPYPPDSCLIPFAVQ</sequence>
<dbReference type="EMBL" id="AXCM01007837">
    <property type="status" value="NOT_ANNOTATED_CDS"/>
    <property type="molecule type" value="Genomic_DNA"/>
</dbReference>
<dbReference type="VEuPathDB" id="VectorBase:ACUA018088"/>
<organism evidence="2 3">
    <name type="scientific">Anopheles culicifacies</name>
    <dbReference type="NCBI Taxonomy" id="139723"/>
    <lineage>
        <taxon>Eukaryota</taxon>
        <taxon>Metazoa</taxon>
        <taxon>Ecdysozoa</taxon>
        <taxon>Arthropoda</taxon>
        <taxon>Hexapoda</taxon>
        <taxon>Insecta</taxon>
        <taxon>Pterygota</taxon>
        <taxon>Neoptera</taxon>
        <taxon>Endopterygota</taxon>
        <taxon>Diptera</taxon>
        <taxon>Nematocera</taxon>
        <taxon>Culicoidea</taxon>
        <taxon>Culicidae</taxon>
        <taxon>Anophelinae</taxon>
        <taxon>Anopheles</taxon>
        <taxon>culicifacies species complex</taxon>
    </lineage>
</organism>
<reference evidence="2" key="2">
    <citation type="submission" date="2020-05" db="UniProtKB">
        <authorList>
            <consortium name="EnsemblMetazoa"/>
        </authorList>
    </citation>
    <scope>IDENTIFICATION</scope>
    <source>
        <strain evidence="2">A-37</strain>
    </source>
</reference>
<reference evidence="3" key="1">
    <citation type="submission" date="2013-09" db="EMBL/GenBank/DDBJ databases">
        <title>The Genome Sequence of Anopheles culicifacies species A.</title>
        <authorList>
            <consortium name="The Broad Institute Genomics Platform"/>
            <person name="Neafsey D.E."/>
            <person name="Besansky N."/>
            <person name="Howell P."/>
            <person name="Walton C."/>
            <person name="Young S.K."/>
            <person name="Zeng Q."/>
            <person name="Gargeya S."/>
            <person name="Fitzgerald M."/>
            <person name="Haas B."/>
            <person name="Abouelleil A."/>
            <person name="Allen A.W."/>
            <person name="Alvarado L."/>
            <person name="Arachchi H.M."/>
            <person name="Berlin A.M."/>
            <person name="Chapman S.B."/>
            <person name="Gainer-Dewar J."/>
            <person name="Goldberg J."/>
            <person name="Griggs A."/>
            <person name="Gujja S."/>
            <person name="Hansen M."/>
            <person name="Howarth C."/>
            <person name="Imamovic A."/>
            <person name="Ireland A."/>
            <person name="Larimer J."/>
            <person name="McCowan C."/>
            <person name="Murphy C."/>
            <person name="Pearson M."/>
            <person name="Poon T.W."/>
            <person name="Priest M."/>
            <person name="Roberts A."/>
            <person name="Saif S."/>
            <person name="Shea T."/>
            <person name="Sisk P."/>
            <person name="Sykes S."/>
            <person name="Wortman J."/>
            <person name="Nusbaum C."/>
            <person name="Birren B."/>
        </authorList>
    </citation>
    <scope>NUCLEOTIDE SEQUENCE [LARGE SCALE GENOMIC DNA]</scope>
    <source>
        <strain evidence="3">A-37</strain>
    </source>
</reference>